<dbReference type="Proteomes" id="UP000547458">
    <property type="component" value="Unassembled WGS sequence"/>
</dbReference>
<keyword evidence="1" id="KW-1133">Transmembrane helix</keyword>
<feature type="transmembrane region" description="Helical" evidence="1">
    <location>
        <begin position="119"/>
        <end position="136"/>
    </location>
</feature>
<feature type="transmembrane region" description="Helical" evidence="1">
    <location>
        <begin position="93"/>
        <end position="113"/>
    </location>
</feature>
<gene>
    <name evidence="2" type="ORF">BJ994_000663</name>
</gene>
<keyword evidence="3" id="KW-1185">Reference proteome</keyword>
<evidence type="ECO:0000313" key="2">
    <source>
        <dbReference type="EMBL" id="NJC21587.1"/>
    </source>
</evidence>
<accession>A0A846RN69</accession>
<feature type="transmembrane region" description="Helical" evidence="1">
    <location>
        <begin position="54"/>
        <end position="72"/>
    </location>
</feature>
<keyword evidence="1" id="KW-0812">Transmembrane</keyword>
<reference evidence="2 3" key="1">
    <citation type="submission" date="2020-03" db="EMBL/GenBank/DDBJ databases">
        <title>Sequencing the genomes of 1000 actinobacteria strains.</title>
        <authorList>
            <person name="Klenk H.-P."/>
        </authorList>
    </citation>
    <scope>NUCLEOTIDE SEQUENCE [LARGE SCALE GENOMIC DNA]</scope>
    <source>
        <strain evidence="2 3">DSM 16403</strain>
    </source>
</reference>
<proteinExistence type="predicted"/>
<organism evidence="2 3">
    <name type="scientific">Arthrobacter pigmenti</name>
    <dbReference type="NCBI Taxonomy" id="271432"/>
    <lineage>
        <taxon>Bacteria</taxon>
        <taxon>Bacillati</taxon>
        <taxon>Actinomycetota</taxon>
        <taxon>Actinomycetes</taxon>
        <taxon>Micrococcales</taxon>
        <taxon>Micrococcaceae</taxon>
        <taxon>Arthrobacter</taxon>
    </lineage>
</organism>
<evidence type="ECO:0000313" key="3">
    <source>
        <dbReference type="Proteomes" id="UP000547458"/>
    </source>
</evidence>
<comment type="caution">
    <text evidence="2">The sequence shown here is derived from an EMBL/GenBank/DDBJ whole genome shotgun (WGS) entry which is preliminary data.</text>
</comment>
<name>A0A846RN69_9MICC</name>
<evidence type="ECO:0000256" key="1">
    <source>
        <dbReference type="SAM" id="Phobius"/>
    </source>
</evidence>
<keyword evidence="1" id="KW-0472">Membrane</keyword>
<dbReference type="EMBL" id="JAATJL010000001">
    <property type="protein sequence ID" value="NJC21587.1"/>
    <property type="molecule type" value="Genomic_DNA"/>
</dbReference>
<protein>
    <submittedName>
        <fullName evidence="2">Nitrate reductase NapE component</fullName>
    </submittedName>
</protein>
<sequence>MATNNTGGIPSLDKPRRPRRSSLIIAAVIWVLVLNPALSLGLHQLQLHDVAEQALLIGTFLAIFIPLSISAWREHQRLRDAGLIQKRPKPTRNQIIAFAVFLTVLWGITLWYIIGTAQFIFPLIPIIGTIALIYQIRSYRNDNRKAA</sequence>
<dbReference type="AlphaFoldDB" id="A0A846RN69"/>
<feature type="transmembrane region" description="Helical" evidence="1">
    <location>
        <begin position="21"/>
        <end position="42"/>
    </location>
</feature>